<accession>A0A5C5YVT9</accession>
<evidence type="ECO:0000313" key="3">
    <source>
        <dbReference type="EMBL" id="TWT79095.1"/>
    </source>
</evidence>
<dbReference type="EMBL" id="SJPJ01000001">
    <property type="protein sequence ID" value="TWT79095.1"/>
    <property type="molecule type" value="Genomic_DNA"/>
</dbReference>
<evidence type="ECO:0000313" key="4">
    <source>
        <dbReference type="Proteomes" id="UP000315010"/>
    </source>
</evidence>
<gene>
    <name evidence="3" type="ORF">CA13_04920</name>
</gene>
<dbReference type="SUPFAM" id="SSF53300">
    <property type="entry name" value="vWA-like"/>
    <property type="match status" value="1"/>
</dbReference>
<keyword evidence="1" id="KW-1133">Transmembrane helix</keyword>
<dbReference type="Pfam" id="PF07584">
    <property type="entry name" value="BatA"/>
    <property type="match status" value="1"/>
</dbReference>
<evidence type="ECO:0000259" key="2">
    <source>
        <dbReference type="PROSITE" id="PS50234"/>
    </source>
</evidence>
<dbReference type="PANTHER" id="PTHR37464">
    <property type="entry name" value="BLL2463 PROTEIN"/>
    <property type="match status" value="1"/>
</dbReference>
<protein>
    <recommendedName>
        <fullName evidence="2">VWFA domain-containing protein</fullName>
    </recommendedName>
</protein>
<dbReference type="PANTHER" id="PTHR37464:SF1">
    <property type="entry name" value="BLL2463 PROTEIN"/>
    <property type="match status" value="1"/>
</dbReference>
<dbReference type="Pfam" id="PF13519">
    <property type="entry name" value="VWA_2"/>
    <property type="match status" value="1"/>
</dbReference>
<dbReference type="InterPro" id="IPR024163">
    <property type="entry name" value="Aerotolerance_reg_N"/>
</dbReference>
<sequence>MSWISTLTPWQWGLMGLVPIGIILLYFLKLRREPVEVPSTYLWMRTIEDLHVNSLLQRLRRSLLLLLQLLVVGLAALALLRPGVRGEMASQGRLVFLLDASASMQAEDVDGFANRFAKAKSLIGDRVETMTDDETAMLVSFSDRAEVLQSFTTDRRRLRDALSRAVVTNRPTDVLGALKAADGLANPRRTSQAGDVNDVQVADAKPADLLLYSDGGFQNVTEFDLGNLVPDYVAIGTTQPTNLAITAFSAERNVEKPSEIQAFATVVNLGETDASSSATLTLANELLDASSVDLPAGEQVGLSFVFESDDAVSLTLTLDIKDDLPTDNVAYAGLTPLRTVSVLVVSPGNTPLELALKTPKAAKICQSQFVSPSYLQTEPYSKRAAAGTDDLIIYDRCVPSEMPITNTFFIGSLPPGDGWKWTTGPTGVVLIDLDRTHPLMRYLELFSLLIFQGRAIEGPPGAVELLGADVGSMMVLAPREGYQDLLLGFELLSESEDGGTDTNTNWYAERSWPVFVLNVLRYLAGAAEASGAPSFKPGDTVRLRLESALPKVGVQWNGGGATEIDSMEVPVGASGVTEILKTDRLGNYQVKAGDRVVDLFSINLFDARESKLAAAQAVELGYESIEASTGGVEKRKEYWRWLLMGMLALLATEWWVYAKRVG</sequence>
<dbReference type="InterPro" id="IPR002035">
    <property type="entry name" value="VWF_A"/>
</dbReference>
<evidence type="ECO:0000256" key="1">
    <source>
        <dbReference type="SAM" id="Phobius"/>
    </source>
</evidence>
<dbReference type="Gene3D" id="3.40.50.410">
    <property type="entry name" value="von Willebrand factor, type A domain"/>
    <property type="match status" value="1"/>
</dbReference>
<dbReference type="AlphaFoldDB" id="A0A5C5YVT9"/>
<dbReference type="SMART" id="SM00327">
    <property type="entry name" value="VWA"/>
    <property type="match status" value="1"/>
</dbReference>
<dbReference type="Proteomes" id="UP000315010">
    <property type="component" value="Unassembled WGS sequence"/>
</dbReference>
<feature type="transmembrane region" description="Helical" evidence="1">
    <location>
        <begin position="63"/>
        <end position="80"/>
    </location>
</feature>
<organism evidence="3 4">
    <name type="scientific">Novipirellula herctigrandis</name>
    <dbReference type="NCBI Taxonomy" id="2527986"/>
    <lineage>
        <taxon>Bacteria</taxon>
        <taxon>Pseudomonadati</taxon>
        <taxon>Planctomycetota</taxon>
        <taxon>Planctomycetia</taxon>
        <taxon>Pirellulales</taxon>
        <taxon>Pirellulaceae</taxon>
        <taxon>Novipirellula</taxon>
    </lineage>
</organism>
<comment type="caution">
    <text evidence="3">The sequence shown here is derived from an EMBL/GenBank/DDBJ whole genome shotgun (WGS) entry which is preliminary data.</text>
</comment>
<dbReference type="PROSITE" id="PS50234">
    <property type="entry name" value="VWFA"/>
    <property type="match status" value="1"/>
</dbReference>
<proteinExistence type="predicted"/>
<feature type="domain" description="VWFA" evidence="2">
    <location>
        <begin position="93"/>
        <end position="290"/>
    </location>
</feature>
<dbReference type="OrthoDB" id="5289914at2"/>
<feature type="transmembrane region" description="Helical" evidence="1">
    <location>
        <begin position="12"/>
        <end position="28"/>
    </location>
</feature>
<reference evidence="3 4" key="1">
    <citation type="submission" date="2019-02" db="EMBL/GenBank/DDBJ databases">
        <title>Deep-cultivation of Planctomycetes and their phenomic and genomic characterization uncovers novel biology.</title>
        <authorList>
            <person name="Wiegand S."/>
            <person name="Jogler M."/>
            <person name="Boedeker C."/>
            <person name="Pinto D."/>
            <person name="Vollmers J."/>
            <person name="Rivas-Marin E."/>
            <person name="Kohn T."/>
            <person name="Peeters S.H."/>
            <person name="Heuer A."/>
            <person name="Rast P."/>
            <person name="Oberbeckmann S."/>
            <person name="Bunk B."/>
            <person name="Jeske O."/>
            <person name="Meyerdierks A."/>
            <person name="Storesund J.E."/>
            <person name="Kallscheuer N."/>
            <person name="Luecker S."/>
            <person name="Lage O.M."/>
            <person name="Pohl T."/>
            <person name="Merkel B.J."/>
            <person name="Hornburger P."/>
            <person name="Mueller R.-W."/>
            <person name="Bruemmer F."/>
            <person name="Labrenz M."/>
            <person name="Spormann A.M."/>
            <person name="Op Den Camp H."/>
            <person name="Overmann J."/>
            <person name="Amann R."/>
            <person name="Jetten M.S.M."/>
            <person name="Mascher T."/>
            <person name="Medema M.H."/>
            <person name="Devos D.P."/>
            <person name="Kaster A.-K."/>
            <person name="Ovreas L."/>
            <person name="Rohde M."/>
            <person name="Galperin M.Y."/>
            <person name="Jogler C."/>
        </authorList>
    </citation>
    <scope>NUCLEOTIDE SEQUENCE [LARGE SCALE GENOMIC DNA]</scope>
    <source>
        <strain evidence="3 4">CA13</strain>
    </source>
</reference>
<keyword evidence="1" id="KW-0472">Membrane</keyword>
<name>A0A5C5YVT9_9BACT</name>
<dbReference type="InterPro" id="IPR036465">
    <property type="entry name" value="vWFA_dom_sf"/>
</dbReference>
<keyword evidence="1" id="KW-0812">Transmembrane</keyword>
<keyword evidence="4" id="KW-1185">Reference proteome</keyword>
<dbReference type="RefSeq" id="WP_146394358.1">
    <property type="nucleotide sequence ID" value="NZ_SJPJ01000001.1"/>
</dbReference>